<feature type="binding site" evidence="8">
    <location>
        <position position="389"/>
    </location>
    <ligand>
        <name>ATP</name>
        <dbReference type="ChEBI" id="CHEBI:30616"/>
    </ligand>
</feature>
<feature type="domain" description="Protein kinase" evidence="10">
    <location>
        <begin position="946"/>
        <end position="1336"/>
    </location>
</feature>
<keyword evidence="3" id="KW-0723">Serine/threonine-protein kinase</keyword>
<feature type="region of interest" description="Disordered" evidence="9">
    <location>
        <begin position="897"/>
        <end position="920"/>
    </location>
</feature>
<name>A0AAD8L800_TARER</name>
<feature type="compositionally biased region" description="Low complexity" evidence="9">
    <location>
        <begin position="1341"/>
        <end position="1353"/>
    </location>
</feature>
<dbReference type="InterPro" id="IPR050823">
    <property type="entry name" value="Plant_Ser_Thr_Prot_Kinase"/>
</dbReference>
<evidence type="ECO:0000256" key="2">
    <source>
        <dbReference type="ARBA" id="ARBA00022475"/>
    </source>
</evidence>
<dbReference type="EMBL" id="JAUHHV010000001">
    <property type="protein sequence ID" value="KAK1437435.1"/>
    <property type="molecule type" value="Genomic_DNA"/>
</dbReference>
<keyword evidence="6" id="KW-0418">Kinase</keyword>
<dbReference type="PANTHER" id="PTHR45621">
    <property type="entry name" value="OS01G0588500 PROTEIN-RELATED"/>
    <property type="match status" value="1"/>
</dbReference>
<organism evidence="11 12">
    <name type="scientific">Tagetes erecta</name>
    <name type="common">African marigold</name>
    <dbReference type="NCBI Taxonomy" id="13708"/>
    <lineage>
        <taxon>Eukaryota</taxon>
        <taxon>Viridiplantae</taxon>
        <taxon>Streptophyta</taxon>
        <taxon>Embryophyta</taxon>
        <taxon>Tracheophyta</taxon>
        <taxon>Spermatophyta</taxon>
        <taxon>Magnoliopsida</taxon>
        <taxon>eudicotyledons</taxon>
        <taxon>Gunneridae</taxon>
        <taxon>Pentapetalae</taxon>
        <taxon>asterids</taxon>
        <taxon>campanulids</taxon>
        <taxon>Asterales</taxon>
        <taxon>Asteraceae</taxon>
        <taxon>Asteroideae</taxon>
        <taxon>Heliantheae alliance</taxon>
        <taxon>Tageteae</taxon>
        <taxon>Tagetes</taxon>
    </lineage>
</organism>
<proteinExistence type="predicted"/>
<comment type="caution">
    <text evidence="11">The sequence shown here is derived from an EMBL/GenBank/DDBJ whole genome shotgun (WGS) entry which is preliminary data.</text>
</comment>
<evidence type="ECO:0000256" key="3">
    <source>
        <dbReference type="ARBA" id="ARBA00022527"/>
    </source>
</evidence>
<dbReference type="PROSITE" id="PS50011">
    <property type="entry name" value="PROTEIN_KINASE_DOM"/>
    <property type="match status" value="3"/>
</dbReference>
<keyword evidence="7 8" id="KW-0067">ATP-binding</keyword>
<dbReference type="InterPro" id="IPR011009">
    <property type="entry name" value="Kinase-like_dom_sf"/>
</dbReference>
<dbReference type="SUPFAM" id="SSF56112">
    <property type="entry name" value="Protein kinase-like (PK-like)"/>
    <property type="match status" value="6"/>
</dbReference>
<feature type="compositionally biased region" description="Basic and acidic residues" evidence="9">
    <location>
        <begin position="901"/>
        <end position="920"/>
    </location>
</feature>
<evidence type="ECO:0000256" key="7">
    <source>
        <dbReference type="ARBA" id="ARBA00022840"/>
    </source>
</evidence>
<feature type="region of interest" description="Disordered" evidence="9">
    <location>
        <begin position="482"/>
        <end position="505"/>
    </location>
</feature>
<evidence type="ECO:0000256" key="1">
    <source>
        <dbReference type="ARBA" id="ARBA00004236"/>
    </source>
</evidence>
<dbReference type="Gene3D" id="3.30.200.20">
    <property type="entry name" value="Phosphorylase Kinase, domain 1"/>
    <property type="match status" value="5"/>
</dbReference>
<feature type="region of interest" description="Disordered" evidence="9">
    <location>
        <begin position="1341"/>
        <end position="1376"/>
    </location>
</feature>
<dbReference type="Pfam" id="PF07714">
    <property type="entry name" value="PK_Tyr_Ser-Thr"/>
    <property type="match status" value="6"/>
</dbReference>
<sequence>MAEVVVATLQLSMTLQEQFDYSAQTTVSTGLTYKMQNLFFGLKHDSGQSTSSSTNKDAGHHGEMTRQHVSDHGKMSHEHGGDHREISHQHEELVARDLKLFTYDELKIASRDFQNDTCLGNKGTHHGVVYRGWVDKKTYSPIMNDTGLPVAIRRLDNYTRFDPVRLKEFCHPNIVTLIGYCLEGKQLFLVHEFMSKGSLQCLLGSGAMDLLPLVTKVKIAVGIARAIVFVHKPEDAASIFGRGDVSKAPRLRIHNILLDENFTAKLSDYEIPKLVYGFDYAGLNDDDDDDDFDIYSGYYYPGCGANINNTKELREFNKKWPLRGIAEICFKTCERDKVSAHPCRLFSLAEIKSATNDFDDEFVIGHGGFGKVYRGQMSSEEGGDVVAIKRLDFMSRQGEIEFRAEIETLSKLRHCHLVSLIGYCDDSKEMILVYEYMANGTLYHHLHKAEAPLSWKHDNSVNSTGTMGLTWKIHKYLTLKTKQNSDQKTSSSTNKNTGDGGEVRLQDGADQREMSHEHGEMPHQHGDLVARDLRIFTYDELKCASRDFGNDTRLGKGVHEAVYKGWLDKMTYSPCMHDTGLPIAIKRLDGYHLCYPNMLKEFCHPNLVRLIGYCLEGGQHFLAYEFMSKKNLRDLLKSGAIELLSLVTKVKVVVGIARAIVFLDNTHEAAKNLTKIPEELHYGREEFYRRRLRRRNIFLDELYVEKILSFVLYGLSSFGGGKIEEKELEDLKKLKSTNEYETCDEYLMYVEFSSHAQVMRLERNFTAKLSDYIIPVGFDFNFGDDYYYPGREVVTGRYINNLNEYSKISRKWRLHGIAEQCFNLCNEVNAESEMLTILENMVEGGSTSGIGGGGDGGAFASFLEECAKRAIKMVYKGHVYSKEGSYVVAIKRLDSMSTQGENERKGSSANKDDGYHGETLHQHGDLAARDLKIFTYDEMKCASRNFQKDTCLGKGPHGAVYKGWIDKMTYSPCKHGTGLPIAIKRFDSYNHYHPDTDTGLPEVVKRVRNYERFDPVRLKEFSHPNIVKLIGYCLEGEQLFLVHEFMSNGNLKDLLHIGAIKQLPLVTKVKIGVGIARAIVFLHKTDDPASPSFYGVRNSLLHKHNILLDENFTPKLSDYDFFGGRTYKGFDINDYMFGDQPLEPACDLDGFRTVFEELVTGRDIYSIKQLCEIDIKWPALSEKLYFLSDLPSSLVQKLINIMYSAAGDRDKMLTNPFRVFSLQEIQSATKDFNEEHVIGEGGFGKVYKGEISSEEGRYVVAIKRLDSQSSQGELEFRAEIETLCSLRHCHLVSLERPTMADVVASLSALLELQQKHDNSVNSLGTMGFTWKIHKYLTLKTKQNSDQSTSSSTNKDSDDNNGEIPHQRGGDHGEMPHQHGELVAKDLKTFTYDELKCATRDFQKDMCLGEGSYVALYKGWVNKMTYSPYANDTGLPIAIKRLKRFKLRRPDMLKDFCHPNLVKPIGYCLEGEQQFLVYEFMSKGKLSNLLWDDAGAKEVLPLVTKVKIVVGIARAIVFLNETEVRFKDLYGIQSAVSESERRINNMLLEQWVGRSRLHIHNILLDEV</sequence>
<evidence type="ECO:0000256" key="9">
    <source>
        <dbReference type="SAM" id="MobiDB-lite"/>
    </source>
</evidence>
<dbReference type="InterPro" id="IPR017441">
    <property type="entry name" value="Protein_kinase_ATP_BS"/>
</dbReference>
<feature type="compositionally biased region" description="Polar residues" evidence="9">
    <location>
        <begin position="47"/>
        <end position="56"/>
    </location>
</feature>
<dbReference type="GO" id="GO:0004674">
    <property type="term" value="F:protein serine/threonine kinase activity"/>
    <property type="evidence" value="ECO:0007669"/>
    <property type="project" value="UniProtKB-KW"/>
</dbReference>
<protein>
    <recommendedName>
        <fullName evidence="10">Protein kinase domain-containing protein</fullName>
    </recommendedName>
</protein>
<evidence type="ECO:0000256" key="4">
    <source>
        <dbReference type="ARBA" id="ARBA00022679"/>
    </source>
</evidence>
<evidence type="ECO:0000256" key="5">
    <source>
        <dbReference type="ARBA" id="ARBA00022741"/>
    </source>
</evidence>
<reference evidence="11" key="1">
    <citation type="journal article" date="2023" name="bioRxiv">
        <title>Improved chromosome-level genome assembly for marigold (Tagetes erecta).</title>
        <authorList>
            <person name="Jiang F."/>
            <person name="Yuan L."/>
            <person name="Wang S."/>
            <person name="Wang H."/>
            <person name="Xu D."/>
            <person name="Wang A."/>
            <person name="Fan W."/>
        </authorList>
    </citation>
    <scope>NUCLEOTIDE SEQUENCE</scope>
    <source>
        <strain evidence="11">WSJ</strain>
        <tissue evidence="11">Leaf</tissue>
    </source>
</reference>
<evidence type="ECO:0000256" key="6">
    <source>
        <dbReference type="ARBA" id="ARBA00022777"/>
    </source>
</evidence>
<feature type="region of interest" description="Disordered" evidence="9">
    <location>
        <begin position="44"/>
        <end position="86"/>
    </location>
</feature>
<feature type="compositionally biased region" description="Basic and acidic residues" evidence="9">
    <location>
        <begin position="57"/>
        <end position="86"/>
    </location>
</feature>
<feature type="compositionally biased region" description="Polar residues" evidence="9">
    <location>
        <begin position="482"/>
        <end position="497"/>
    </location>
</feature>
<keyword evidence="2" id="KW-1003">Cell membrane</keyword>
<dbReference type="GO" id="GO:0005886">
    <property type="term" value="C:plasma membrane"/>
    <property type="evidence" value="ECO:0007669"/>
    <property type="project" value="UniProtKB-SubCell"/>
</dbReference>
<feature type="domain" description="Protein kinase" evidence="10">
    <location>
        <begin position="358"/>
        <end position="747"/>
    </location>
</feature>
<feature type="domain" description="Protein kinase" evidence="10">
    <location>
        <begin position="1401"/>
        <end position="1566"/>
    </location>
</feature>
<dbReference type="Proteomes" id="UP001229421">
    <property type="component" value="Unassembled WGS sequence"/>
</dbReference>
<dbReference type="InterPro" id="IPR000719">
    <property type="entry name" value="Prot_kinase_dom"/>
</dbReference>
<feature type="compositionally biased region" description="Basic and acidic residues" evidence="9">
    <location>
        <begin position="1364"/>
        <end position="1376"/>
    </location>
</feature>
<dbReference type="InterPro" id="IPR001245">
    <property type="entry name" value="Ser-Thr/Tyr_kinase_cat_dom"/>
</dbReference>
<accession>A0AAD8L800</accession>
<keyword evidence="5 8" id="KW-0547">Nucleotide-binding</keyword>
<evidence type="ECO:0000313" key="12">
    <source>
        <dbReference type="Proteomes" id="UP001229421"/>
    </source>
</evidence>
<keyword evidence="12" id="KW-1185">Reference proteome</keyword>
<evidence type="ECO:0000313" key="11">
    <source>
        <dbReference type="EMBL" id="KAK1437435.1"/>
    </source>
</evidence>
<dbReference type="GO" id="GO:0005524">
    <property type="term" value="F:ATP binding"/>
    <property type="evidence" value="ECO:0007669"/>
    <property type="project" value="UniProtKB-UniRule"/>
</dbReference>
<feature type="binding site" evidence="8">
    <location>
        <position position="1263"/>
    </location>
    <ligand>
        <name>ATP</name>
        <dbReference type="ChEBI" id="CHEBI:30616"/>
    </ligand>
</feature>
<keyword evidence="2" id="KW-0472">Membrane</keyword>
<dbReference type="FunFam" id="3.30.200.20:FF:000039">
    <property type="entry name" value="receptor-like protein kinase FERONIA"/>
    <property type="match status" value="2"/>
</dbReference>
<gene>
    <name evidence="11" type="ORF">QVD17_03226</name>
</gene>
<dbReference type="PROSITE" id="PS00107">
    <property type="entry name" value="PROTEIN_KINASE_ATP"/>
    <property type="match status" value="2"/>
</dbReference>
<dbReference type="Gene3D" id="1.10.510.10">
    <property type="entry name" value="Transferase(Phosphotransferase) domain 1"/>
    <property type="match status" value="3"/>
</dbReference>
<evidence type="ECO:0000259" key="10">
    <source>
        <dbReference type="PROSITE" id="PS50011"/>
    </source>
</evidence>
<evidence type="ECO:0000256" key="8">
    <source>
        <dbReference type="PROSITE-ProRule" id="PRU10141"/>
    </source>
</evidence>
<keyword evidence="4" id="KW-0808">Transferase</keyword>
<comment type="subcellular location">
    <subcellularLocation>
        <location evidence="1">Cell membrane</location>
    </subcellularLocation>
</comment>